<dbReference type="InterPro" id="IPR008991">
    <property type="entry name" value="Translation_prot_SH3-like_sf"/>
</dbReference>
<dbReference type="InterPro" id="IPR020599">
    <property type="entry name" value="Transl_elong_fac_P/YeiP"/>
</dbReference>
<evidence type="ECO:0000256" key="6">
    <source>
        <dbReference type="ARBA" id="ARBA00022917"/>
    </source>
</evidence>
<dbReference type="FunFam" id="2.30.30.30:FF:000003">
    <property type="entry name" value="Elongation factor P"/>
    <property type="match status" value="1"/>
</dbReference>
<dbReference type="CDD" id="cd04470">
    <property type="entry name" value="S1_EF-P_repeat_1"/>
    <property type="match status" value="1"/>
</dbReference>
<proteinExistence type="inferred from homology"/>
<dbReference type="SUPFAM" id="SSF50104">
    <property type="entry name" value="Translation proteins SH3-like domain"/>
    <property type="match status" value="1"/>
</dbReference>
<dbReference type="SMART" id="SM00841">
    <property type="entry name" value="Elong-fact-P_C"/>
    <property type="match status" value="1"/>
</dbReference>
<dbReference type="Proteomes" id="UP000294338">
    <property type="component" value="Chromosome 1"/>
</dbReference>
<dbReference type="InterPro" id="IPR014722">
    <property type="entry name" value="Rib_uL2_dom2"/>
</dbReference>
<dbReference type="EMBL" id="LR217705">
    <property type="protein sequence ID" value="VFP80523.1"/>
    <property type="molecule type" value="Genomic_DNA"/>
</dbReference>
<feature type="domain" description="Elongation factor P C-terminal" evidence="11">
    <location>
        <begin position="131"/>
        <end position="186"/>
    </location>
</feature>
<comment type="pathway">
    <text evidence="2 8">Protein biosynthesis; polypeptide chain elongation.</text>
</comment>
<dbReference type="Gene3D" id="2.40.50.140">
    <property type="entry name" value="Nucleic acid-binding proteins"/>
    <property type="match status" value="2"/>
</dbReference>
<dbReference type="InterPro" id="IPR001059">
    <property type="entry name" value="Transl_elong_P/YeiP_cen"/>
</dbReference>
<dbReference type="FunFam" id="2.40.50.140:FF:000004">
    <property type="entry name" value="Elongation factor P"/>
    <property type="match status" value="1"/>
</dbReference>
<dbReference type="SMART" id="SM01185">
    <property type="entry name" value="EFP"/>
    <property type="match status" value="1"/>
</dbReference>
<dbReference type="Gene3D" id="2.30.30.30">
    <property type="match status" value="1"/>
</dbReference>
<dbReference type="GO" id="GO:0043043">
    <property type="term" value="P:peptide biosynthetic process"/>
    <property type="evidence" value="ECO:0007669"/>
    <property type="project" value="InterPro"/>
</dbReference>
<comment type="subcellular location">
    <subcellularLocation>
        <location evidence="1 8">Cytoplasm</location>
    </subcellularLocation>
</comment>
<dbReference type="GO" id="GO:0003746">
    <property type="term" value="F:translation elongation factor activity"/>
    <property type="evidence" value="ECO:0007669"/>
    <property type="project" value="UniProtKB-UniRule"/>
</dbReference>
<dbReference type="RefSeq" id="WP_197095164.1">
    <property type="nucleotide sequence ID" value="NZ_LR217705.1"/>
</dbReference>
<dbReference type="UniPathway" id="UPA00345"/>
<dbReference type="Pfam" id="PF01132">
    <property type="entry name" value="EFP"/>
    <property type="match status" value="1"/>
</dbReference>
<keyword evidence="6 8" id="KW-0648">Protein biosynthesis</keyword>
<evidence type="ECO:0000256" key="9">
    <source>
        <dbReference type="NCBIfam" id="TIGR00038"/>
    </source>
</evidence>
<dbReference type="NCBIfam" id="TIGR00038">
    <property type="entry name" value="efp"/>
    <property type="match status" value="1"/>
</dbReference>
<dbReference type="Pfam" id="PF08207">
    <property type="entry name" value="EFP_N"/>
    <property type="match status" value="1"/>
</dbReference>
<dbReference type="NCBIfam" id="NF001810">
    <property type="entry name" value="PRK00529.1"/>
    <property type="match status" value="1"/>
</dbReference>
<dbReference type="HAMAP" id="MF_00141">
    <property type="entry name" value="EF_P"/>
    <property type="match status" value="1"/>
</dbReference>
<reference evidence="13 14" key="1">
    <citation type="submission" date="2019-02" db="EMBL/GenBank/DDBJ databases">
        <authorList>
            <person name="Manzano-Marin A."/>
            <person name="Manzano-Marin A."/>
        </authorList>
    </citation>
    <scope>NUCLEOTIDE SEQUENCE [LARGE SCALE GENOMIC DNA]</scope>
    <source>
        <strain evidence="13 14">ErCisplendens/pseudotsugae</strain>
    </source>
</reference>
<dbReference type="PROSITE" id="PS01275">
    <property type="entry name" value="EFP"/>
    <property type="match status" value="1"/>
</dbReference>
<dbReference type="SUPFAM" id="SSF50249">
    <property type="entry name" value="Nucleic acid-binding proteins"/>
    <property type="match status" value="2"/>
</dbReference>
<evidence type="ECO:0000256" key="7">
    <source>
        <dbReference type="ARBA" id="ARBA00023278"/>
    </source>
</evidence>
<dbReference type="InterPro" id="IPR012340">
    <property type="entry name" value="NA-bd_OB-fold"/>
</dbReference>
<dbReference type="InterPro" id="IPR015365">
    <property type="entry name" value="Elong-fact-P_C"/>
</dbReference>
<gene>
    <name evidence="8 13" type="primary">efp</name>
    <name evidence="13" type="ORF">ERCISPPS3390_393</name>
</gene>
<keyword evidence="7 8" id="KW-0379">Hydroxylation</keyword>
<dbReference type="FunFam" id="2.40.50.140:FF:000009">
    <property type="entry name" value="Elongation factor P"/>
    <property type="match status" value="1"/>
</dbReference>
<evidence type="ECO:0000256" key="3">
    <source>
        <dbReference type="ARBA" id="ARBA00009479"/>
    </source>
</evidence>
<dbReference type="Pfam" id="PF09285">
    <property type="entry name" value="Elong-fact-P_C"/>
    <property type="match status" value="1"/>
</dbReference>
<dbReference type="PANTHER" id="PTHR30053:SF12">
    <property type="entry name" value="ELONGATION FACTOR P (EF-P) FAMILY PROTEIN"/>
    <property type="match status" value="1"/>
</dbReference>
<accession>A0A451D480</accession>
<evidence type="ECO:0000259" key="11">
    <source>
        <dbReference type="SMART" id="SM00841"/>
    </source>
</evidence>
<dbReference type="InterPro" id="IPR013852">
    <property type="entry name" value="Transl_elong_P/YeiP_CS"/>
</dbReference>
<protein>
    <recommendedName>
        <fullName evidence="8 9">Elongation factor P</fullName>
        <shortName evidence="8">EF-P</shortName>
    </recommendedName>
</protein>
<evidence type="ECO:0000313" key="13">
    <source>
        <dbReference type="EMBL" id="VFP80523.1"/>
    </source>
</evidence>
<keyword evidence="4 8" id="KW-0963">Cytoplasm</keyword>
<dbReference type="CDD" id="cd05794">
    <property type="entry name" value="S1_EF-P_repeat_2"/>
    <property type="match status" value="1"/>
</dbReference>
<comment type="PTM">
    <text evidence="8">May be beta-lysylated on the epsilon-amino group of Lys-34 by the combined action of EpmA and EpmB, and then hydroxylated on the C5 position of the same residue by EpmC (if this protein is present). Lysylation is critical for the stimulatory effect of EF-P on peptide-bond formation. The lysylation moiety may extend toward the peptidyltransferase center and stabilize the terminal 3-CCA end of the tRNA. Hydroxylation of the C5 position on Lys-34 may allow additional potential stabilizing hydrogen-bond interactions with the P-tRNA.</text>
</comment>
<dbReference type="PANTHER" id="PTHR30053">
    <property type="entry name" value="ELONGATION FACTOR P"/>
    <property type="match status" value="1"/>
</dbReference>
<dbReference type="AlphaFoldDB" id="A0A451D480"/>
<feature type="modified residue" description="N6-(3,6-diaminohexanoyl)-5-hydroxylysine" evidence="8">
    <location>
        <position position="34"/>
    </location>
</feature>
<sequence>MPTYSVNNFRPGLKIIFDGEPYSIESSEFVKPGKGQAFARIKMRRLLTGGRLEKTFKVTETLCRADIQDTSLHYLYNDGVFFYFIHPKNFEQHEIKATIVGNTAKWLFRNAECIITLWNNRPIQVLPPNFVELKIIDTNPGLKGNTTSTSTKSALLSTGAIVKVPLFIKIGEIIKIDTRSGEYVSRVK</sequence>
<evidence type="ECO:0000256" key="8">
    <source>
        <dbReference type="HAMAP-Rule" id="MF_00141"/>
    </source>
</evidence>
<evidence type="ECO:0000313" key="14">
    <source>
        <dbReference type="Proteomes" id="UP000294338"/>
    </source>
</evidence>
<dbReference type="GO" id="GO:0005829">
    <property type="term" value="C:cytosol"/>
    <property type="evidence" value="ECO:0007669"/>
    <property type="project" value="UniProtKB-ARBA"/>
</dbReference>
<evidence type="ECO:0000256" key="10">
    <source>
        <dbReference type="RuleBase" id="RU004389"/>
    </source>
</evidence>
<feature type="domain" description="Translation elongation factor P/YeiP central" evidence="12">
    <location>
        <begin position="69"/>
        <end position="123"/>
    </location>
</feature>
<evidence type="ECO:0000256" key="2">
    <source>
        <dbReference type="ARBA" id="ARBA00004815"/>
    </source>
</evidence>
<organism evidence="13 14">
    <name type="scientific">Candidatus Erwinia haradaeae</name>
    <dbReference type="NCBI Taxonomy" id="1922217"/>
    <lineage>
        <taxon>Bacteria</taxon>
        <taxon>Pseudomonadati</taxon>
        <taxon>Pseudomonadota</taxon>
        <taxon>Gammaproteobacteria</taxon>
        <taxon>Enterobacterales</taxon>
        <taxon>Erwiniaceae</taxon>
        <taxon>Erwinia</taxon>
    </lineage>
</organism>
<evidence type="ECO:0000256" key="5">
    <source>
        <dbReference type="ARBA" id="ARBA00022768"/>
    </source>
</evidence>
<dbReference type="PIRSF" id="PIRSF005901">
    <property type="entry name" value="EF-P"/>
    <property type="match status" value="1"/>
</dbReference>
<evidence type="ECO:0000259" key="12">
    <source>
        <dbReference type="SMART" id="SM01185"/>
    </source>
</evidence>
<keyword evidence="5 8" id="KW-0251">Elongation factor</keyword>
<name>A0A451D480_9GAMM</name>
<dbReference type="InterPro" id="IPR013185">
    <property type="entry name" value="Transl_elong_KOW-like"/>
</dbReference>
<evidence type="ECO:0000256" key="4">
    <source>
        <dbReference type="ARBA" id="ARBA00022490"/>
    </source>
</evidence>
<evidence type="ECO:0000256" key="1">
    <source>
        <dbReference type="ARBA" id="ARBA00004496"/>
    </source>
</evidence>
<dbReference type="InterPro" id="IPR011768">
    <property type="entry name" value="Transl_elongation_fac_P"/>
</dbReference>
<comment type="similarity">
    <text evidence="3 8 10">Belongs to the elongation factor P family.</text>
</comment>
<comment type="function">
    <text evidence="8">Involved in peptide bond synthesis. Alleviates ribosome stalling that occurs when 3 or more consecutive Pro residues or the sequence PPG is present in a protein, possibly by augmenting the peptidyl transferase activity of the ribosome. Modification of Lys-34 is required for alleviation.</text>
</comment>